<keyword evidence="8 15" id="KW-0418">Kinase</keyword>
<reference evidence="15 16" key="1">
    <citation type="submission" date="2023-07" db="EMBL/GenBank/DDBJ databases">
        <title>Genomic Encyclopedia of Type Strains, Phase IV (KMG-IV): sequencing the most valuable type-strain genomes for metagenomic binning, comparative biology and taxonomic classification.</title>
        <authorList>
            <person name="Goeker M."/>
        </authorList>
    </citation>
    <scope>NUCLEOTIDE SEQUENCE [LARGE SCALE GENOMIC DNA]</scope>
    <source>
        <strain evidence="15 16">DSM 23837</strain>
    </source>
</reference>
<dbReference type="Gene3D" id="1.10.287.130">
    <property type="match status" value="1"/>
</dbReference>
<dbReference type="CDD" id="cd00082">
    <property type="entry name" value="HisKA"/>
    <property type="match status" value="1"/>
</dbReference>
<dbReference type="SUPFAM" id="SSF47384">
    <property type="entry name" value="Homodimeric domain of signal transducing histidine kinase"/>
    <property type="match status" value="1"/>
</dbReference>
<evidence type="ECO:0000256" key="3">
    <source>
        <dbReference type="ARBA" id="ARBA00012438"/>
    </source>
</evidence>
<evidence type="ECO:0000256" key="7">
    <source>
        <dbReference type="ARBA" id="ARBA00022741"/>
    </source>
</evidence>
<comment type="caution">
    <text evidence="15">The sequence shown here is derived from an EMBL/GenBank/DDBJ whole genome shotgun (WGS) entry which is preliminary data.</text>
</comment>
<dbReference type="RefSeq" id="WP_307232173.1">
    <property type="nucleotide sequence ID" value="NZ_JAUSTT010000028.1"/>
</dbReference>
<dbReference type="InterPro" id="IPR003661">
    <property type="entry name" value="HisK_dim/P_dom"/>
</dbReference>
<comment type="subcellular location">
    <subcellularLocation>
        <location evidence="2">Cell membrane</location>
        <topology evidence="2">Multi-pass membrane protein</topology>
    </subcellularLocation>
</comment>
<evidence type="ECO:0000313" key="15">
    <source>
        <dbReference type="EMBL" id="MDQ0177839.1"/>
    </source>
</evidence>
<keyword evidence="9" id="KW-0067">ATP-binding</keyword>
<evidence type="ECO:0000256" key="5">
    <source>
        <dbReference type="ARBA" id="ARBA00022553"/>
    </source>
</evidence>
<dbReference type="PROSITE" id="PS50109">
    <property type="entry name" value="HIS_KIN"/>
    <property type="match status" value="1"/>
</dbReference>
<dbReference type="InterPro" id="IPR003594">
    <property type="entry name" value="HATPase_dom"/>
</dbReference>
<dbReference type="CDD" id="cd06225">
    <property type="entry name" value="HAMP"/>
    <property type="match status" value="1"/>
</dbReference>
<feature type="domain" description="Histidine kinase" evidence="13">
    <location>
        <begin position="250"/>
        <end position="467"/>
    </location>
</feature>
<dbReference type="EMBL" id="JAUSTT010000028">
    <property type="protein sequence ID" value="MDQ0177839.1"/>
    <property type="molecule type" value="Genomic_DNA"/>
</dbReference>
<evidence type="ECO:0000259" key="13">
    <source>
        <dbReference type="PROSITE" id="PS50109"/>
    </source>
</evidence>
<evidence type="ECO:0000256" key="9">
    <source>
        <dbReference type="ARBA" id="ARBA00022840"/>
    </source>
</evidence>
<dbReference type="PRINTS" id="PR00344">
    <property type="entry name" value="BCTRLSENSOR"/>
</dbReference>
<dbReference type="Proteomes" id="UP001223586">
    <property type="component" value="Unassembled WGS sequence"/>
</dbReference>
<evidence type="ECO:0000256" key="6">
    <source>
        <dbReference type="ARBA" id="ARBA00022679"/>
    </source>
</evidence>
<dbReference type="PANTHER" id="PTHR45453">
    <property type="entry name" value="PHOSPHATE REGULON SENSOR PROTEIN PHOR"/>
    <property type="match status" value="1"/>
</dbReference>
<dbReference type="SMART" id="SM00304">
    <property type="entry name" value="HAMP"/>
    <property type="match status" value="1"/>
</dbReference>
<dbReference type="GO" id="GO:0004673">
    <property type="term" value="F:protein histidine kinase activity"/>
    <property type="evidence" value="ECO:0007669"/>
    <property type="project" value="UniProtKB-EC"/>
</dbReference>
<keyword evidence="12" id="KW-0812">Transmembrane</keyword>
<dbReference type="Pfam" id="PF02518">
    <property type="entry name" value="HATPase_c"/>
    <property type="match status" value="1"/>
</dbReference>
<keyword evidence="12" id="KW-1133">Transmembrane helix</keyword>
<name>A0ABT9WX73_9BACI</name>
<gene>
    <name evidence="15" type="ORF">J2S08_003730</name>
</gene>
<dbReference type="InterPro" id="IPR005467">
    <property type="entry name" value="His_kinase_dom"/>
</dbReference>
<proteinExistence type="predicted"/>
<dbReference type="InterPro" id="IPR004358">
    <property type="entry name" value="Sig_transdc_His_kin-like_C"/>
</dbReference>
<feature type="transmembrane region" description="Helical" evidence="12">
    <location>
        <begin position="12"/>
        <end position="33"/>
    </location>
</feature>
<dbReference type="Pfam" id="PF00512">
    <property type="entry name" value="HisKA"/>
    <property type="match status" value="1"/>
</dbReference>
<dbReference type="SMART" id="SM00388">
    <property type="entry name" value="HisKA"/>
    <property type="match status" value="1"/>
</dbReference>
<feature type="domain" description="HAMP" evidence="14">
    <location>
        <begin position="169"/>
        <end position="221"/>
    </location>
</feature>
<sequence length="469" mass="54514">MKLKKITYKLFMITSLILFSFAILIYLTIYFFLPTFYEKYKTNELQAGLQETLEKSKYLTLQEAEPFLNQYAKNNNAILYIQSENGTRVYPFSLFTKESVTIEKLSDIRSKDSYSIYQEVQFQDVTYNLHIQATLQPIDEASKVLVLFLPYISMIVIIIGIGSAYLYSRLITRPILYINQGAQKMANLDFSEKIEVRSNDELGELSNSLNDMSINLQQTMFDLQKTNHQLKSDIEKEKEIETKRREFFATVAHELKTPLTVIKGYVEGMMYNIGPYQDRDKYLKKNYQMVEKMENLVREILSLSKLEPNKLKPKLEEVNLSELIYTITKNLDFFAKQKNIQIIQQIDSHLFVSTDGNLLEKACKNIIHNAIMYSPFDEKVYIQLTQNSQQSDIQFQVINTGVQINEEDIQQVFQPFYRVEKSRNRNTGGSGLGLYIVKQIFAALSITYTMNNIEQSVQFSATIPPIIKK</sequence>
<evidence type="ECO:0000256" key="12">
    <source>
        <dbReference type="SAM" id="Phobius"/>
    </source>
</evidence>
<keyword evidence="5" id="KW-0597">Phosphoprotein</keyword>
<keyword evidence="7" id="KW-0547">Nucleotide-binding</keyword>
<feature type="transmembrane region" description="Helical" evidence="12">
    <location>
        <begin position="144"/>
        <end position="167"/>
    </location>
</feature>
<dbReference type="SMART" id="SM00387">
    <property type="entry name" value="HATPase_c"/>
    <property type="match status" value="1"/>
</dbReference>
<dbReference type="InterPro" id="IPR050351">
    <property type="entry name" value="BphY/WalK/GraS-like"/>
</dbReference>
<organism evidence="15 16">
    <name type="scientific">Bacillus chungangensis</name>
    <dbReference type="NCBI Taxonomy" id="587633"/>
    <lineage>
        <taxon>Bacteria</taxon>
        <taxon>Bacillati</taxon>
        <taxon>Bacillota</taxon>
        <taxon>Bacilli</taxon>
        <taxon>Bacillales</taxon>
        <taxon>Bacillaceae</taxon>
        <taxon>Bacillus</taxon>
    </lineage>
</organism>
<dbReference type="SUPFAM" id="SSF55874">
    <property type="entry name" value="ATPase domain of HSP90 chaperone/DNA topoisomerase II/histidine kinase"/>
    <property type="match status" value="1"/>
</dbReference>
<comment type="catalytic activity">
    <reaction evidence="1">
        <text>ATP + protein L-histidine = ADP + protein N-phospho-L-histidine.</text>
        <dbReference type="EC" id="2.7.13.3"/>
    </reaction>
</comment>
<dbReference type="PANTHER" id="PTHR45453:SF3">
    <property type="entry name" value="HISTIDINE KINASE"/>
    <property type="match status" value="1"/>
</dbReference>
<keyword evidence="4" id="KW-1003">Cell membrane</keyword>
<evidence type="ECO:0000256" key="4">
    <source>
        <dbReference type="ARBA" id="ARBA00022475"/>
    </source>
</evidence>
<dbReference type="PROSITE" id="PS50885">
    <property type="entry name" value="HAMP"/>
    <property type="match status" value="1"/>
</dbReference>
<keyword evidence="16" id="KW-1185">Reference proteome</keyword>
<accession>A0ABT9WX73</accession>
<dbReference type="InterPro" id="IPR036890">
    <property type="entry name" value="HATPase_C_sf"/>
</dbReference>
<evidence type="ECO:0000256" key="8">
    <source>
        <dbReference type="ARBA" id="ARBA00022777"/>
    </source>
</evidence>
<dbReference type="InterPro" id="IPR036097">
    <property type="entry name" value="HisK_dim/P_sf"/>
</dbReference>
<evidence type="ECO:0000259" key="14">
    <source>
        <dbReference type="PROSITE" id="PS50885"/>
    </source>
</evidence>
<dbReference type="Gene3D" id="3.30.565.10">
    <property type="entry name" value="Histidine kinase-like ATPase, C-terminal domain"/>
    <property type="match status" value="1"/>
</dbReference>
<keyword evidence="11 12" id="KW-0472">Membrane</keyword>
<keyword evidence="6 15" id="KW-0808">Transferase</keyword>
<evidence type="ECO:0000256" key="2">
    <source>
        <dbReference type="ARBA" id="ARBA00004651"/>
    </source>
</evidence>
<evidence type="ECO:0000256" key="1">
    <source>
        <dbReference type="ARBA" id="ARBA00000085"/>
    </source>
</evidence>
<protein>
    <recommendedName>
        <fullName evidence="3">histidine kinase</fullName>
        <ecNumber evidence="3">2.7.13.3</ecNumber>
    </recommendedName>
</protein>
<dbReference type="EC" id="2.7.13.3" evidence="3"/>
<dbReference type="SUPFAM" id="SSF158472">
    <property type="entry name" value="HAMP domain-like"/>
    <property type="match status" value="1"/>
</dbReference>
<evidence type="ECO:0000256" key="10">
    <source>
        <dbReference type="ARBA" id="ARBA00023012"/>
    </source>
</evidence>
<dbReference type="Pfam" id="PF00672">
    <property type="entry name" value="HAMP"/>
    <property type="match status" value="1"/>
</dbReference>
<keyword evidence="10" id="KW-0902">Two-component regulatory system</keyword>
<dbReference type="Gene3D" id="6.10.340.10">
    <property type="match status" value="1"/>
</dbReference>
<evidence type="ECO:0000256" key="11">
    <source>
        <dbReference type="ARBA" id="ARBA00023136"/>
    </source>
</evidence>
<evidence type="ECO:0000313" key="16">
    <source>
        <dbReference type="Proteomes" id="UP001223586"/>
    </source>
</evidence>
<dbReference type="InterPro" id="IPR003660">
    <property type="entry name" value="HAMP_dom"/>
</dbReference>